<protein>
    <submittedName>
        <fullName evidence="2">Uncharacterized protein</fullName>
    </submittedName>
</protein>
<feature type="region of interest" description="Disordered" evidence="1">
    <location>
        <begin position="347"/>
        <end position="373"/>
    </location>
</feature>
<gene>
    <name evidence="2" type="ORF">DVH24_016118</name>
</gene>
<reference evidence="2 3" key="1">
    <citation type="submission" date="2018-10" db="EMBL/GenBank/DDBJ databases">
        <title>A high-quality apple genome assembly.</title>
        <authorList>
            <person name="Hu J."/>
        </authorList>
    </citation>
    <scope>NUCLEOTIDE SEQUENCE [LARGE SCALE GENOMIC DNA]</scope>
    <source>
        <strain evidence="3">cv. HFTH1</strain>
        <tissue evidence="2">Young leaf</tissue>
    </source>
</reference>
<dbReference type="AlphaFoldDB" id="A0A498JL51"/>
<accession>A0A498JL51</accession>
<name>A0A498JL51_MALDO</name>
<comment type="caution">
    <text evidence="2">The sequence shown here is derived from an EMBL/GenBank/DDBJ whole genome shotgun (WGS) entry which is preliminary data.</text>
</comment>
<feature type="region of interest" description="Disordered" evidence="1">
    <location>
        <begin position="486"/>
        <end position="508"/>
    </location>
</feature>
<evidence type="ECO:0000256" key="1">
    <source>
        <dbReference type="SAM" id="MobiDB-lite"/>
    </source>
</evidence>
<dbReference type="STRING" id="3750.A0A498JL51"/>
<keyword evidence="3" id="KW-1185">Reference proteome</keyword>
<proteinExistence type="predicted"/>
<dbReference type="PANTHER" id="PTHR46087:SF7">
    <property type="entry name" value="CYCLIN-LIKE PROTEIN"/>
    <property type="match status" value="1"/>
</dbReference>
<dbReference type="InterPro" id="IPR055296">
    <property type="entry name" value="SRL2-like"/>
</dbReference>
<dbReference type="EMBL" id="RDQH01000333">
    <property type="protein sequence ID" value="RXH94051.1"/>
    <property type="molecule type" value="Genomic_DNA"/>
</dbReference>
<evidence type="ECO:0000313" key="2">
    <source>
        <dbReference type="EMBL" id="RXH94051.1"/>
    </source>
</evidence>
<evidence type="ECO:0000313" key="3">
    <source>
        <dbReference type="Proteomes" id="UP000290289"/>
    </source>
</evidence>
<dbReference type="Proteomes" id="UP000290289">
    <property type="component" value="Chromosome 7"/>
</dbReference>
<sequence length="733" mass="80573">MTKISSLRLLGSEIGEVHVSGDNMNNPRFWSKVCLHKIAKLAKEATTVRRVLESLFRYFDNGDLWSPKHGLALSVLMNMQLIIKNCGQNRHLMLSILIKHLDHKNVLKNPNMQLDIVDVATSLAREAKVQSSVAIIGALSDMMRHLRKSIHCSLDDSNLGAEVGDASPVLDMMAVMLENMSNFTVMARTLISTVYRTGQVVATIPNLTYQNRARMHQLYHFLRSTIISAKTYLTFPEALFHQLLVAMVCVDHESRVGAHRIFSVVLVPSSVCPRLCAAAPITTKKNNIGRTLSRTVSVFSSSAALFEKLTNQSHAQENIGQEMKGKVVIVEEANVPNESMLNRLKSKFSSRRHPSATSDSVSNEDGSVSNHSVMNRFKSTYSQAYSIRRNPSDTPSADEKTMSILDKESTMSLRLSSRQITLLLSSIWAQSISPSNTPENYEAIANTYSLVLLYARTKVDPFLRLVDDCKLQAVNSGPDQLRKVYESKEDDEDALRSPSAIEKSESQSKESFATMIVQTLRNSPDDSSIIKQQLLNDFLPDDACPLGAPLNMETPREIDQVGVQDDGEPDKAEPPLLTIGDDALPNASENQTDPGTKVAVESLSLISVDQLLDSVLETTHQVGRLSVSAATNMPYMEMAGQCEAIQMGKQQKLSTFIPGKGNSICCSTGCSYVSENHLGLQSGNPFLESSAISLNQSVGNGSSMLCATEYQPYPHFQLPASSPYDNFLKAAGC</sequence>
<organism evidence="2 3">
    <name type="scientific">Malus domestica</name>
    <name type="common">Apple</name>
    <name type="synonym">Pyrus malus</name>
    <dbReference type="NCBI Taxonomy" id="3750"/>
    <lineage>
        <taxon>Eukaryota</taxon>
        <taxon>Viridiplantae</taxon>
        <taxon>Streptophyta</taxon>
        <taxon>Embryophyta</taxon>
        <taxon>Tracheophyta</taxon>
        <taxon>Spermatophyta</taxon>
        <taxon>Magnoliopsida</taxon>
        <taxon>eudicotyledons</taxon>
        <taxon>Gunneridae</taxon>
        <taxon>Pentapetalae</taxon>
        <taxon>rosids</taxon>
        <taxon>fabids</taxon>
        <taxon>Rosales</taxon>
        <taxon>Rosaceae</taxon>
        <taxon>Amygdaloideae</taxon>
        <taxon>Maleae</taxon>
        <taxon>Malus</taxon>
    </lineage>
</organism>
<dbReference type="PANTHER" id="PTHR46087">
    <property type="entry name" value="PUTATIVE, EXPRESSED-RELATED"/>
    <property type="match status" value="1"/>
</dbReference>
<feature type="compositionally biased region" description="Polar residues" evidence="1">
    <location>
        <begin position="355"/>
        <end position="373"/>
    </location>
</feature>